<comment type="caution">
    <text evidence="2">The sequence shown here is derived from an EMBL/GenBank/DDBJ whole genome shotgun (WGS) entry which is preliminary data.</text>
</comment>
<evidence type="ECO:0000313" key="2">
    <source>
        <dbReference type="EMBL" id="KAK1760780.1"/>
    </source>
</evidence>
<feature type="region of interest" description="Disordered" evidence="1">
    <location>
        <begin position="278"/>
        <end position="304"/>
    </location>
</feature>
<dbReference type="EMBL" id="MU839827">
    <property type="protein sequence ID" value="KAK1760780.1"/>
    <property type="molecule type" value="Genomic_DNA"/>
</dbReference>
<dbReference type="Gene3D" id="3.10.20.90">
    <property type="entry name" value="Phosphatidylinositol 3-kinase Catalytic Subunit, Chain A, domain 1"/>
    <property type="match status" value="1"/>
</dbReference>
<feature type="region of interest" description="Disordered" evidence="1">
    <location>
        <begin position="181"/>
        <end position="202"/>
    </location>
</feature>
<evidence type="ECO:0000313" key="3">
    <source>
        <dbReference type="Proteomes" id="UP001239445"/>
    </source>
</evidence>
<feature type="compositionally biased region" description="Low complexity" evidence="1">
    <location>
        <begin position="278"/>
        <end position="296"/>
    </location>
</feature>
<proteinExistence type="predicted"/>
<organism evidence="2 3">
    <name type="scientific">Echria macrotheca</name>
    <dbReference type="NCBI Taxonomy" id="438768"/>
    <lineage>
        <taxon>Eukaryota</taxon>
        <taxon>Fungi</taxon>
        <taxon>Dikarya</taxon>
        <taxon>Ascomycota</taxon>
        <taxon>Pezizomycotina</taxon>
        <taxon>Sordariomycetes</taxon>
        <taxon>Sordariomycetidae</taxon>
        <taxon>Sordariales</taxon>
        <taxon>Schizotheciaceae</taxon>
        <taxon>Echria</taxon>
    </lineage>
</organism>
<dbReference type="Gene3D" id="2.30.29.30">
    <property type="entry name" value="Pleckstrin-homology domain (PH domain)/Phosphotyrosine-binding domain (PTB)"/>
    <property type="match status" value="1"/>
</dbReference>
<dbReference type="InterPro" id="IPR011993">
    <property type="entry name" value="PH-like_dom_sf"/>
</dbReference>
<feature type="region of interest" description="Disordered" evidence="1">
    <location>
        <begin position="873"/>
        <end position="985"/>
    </location>
</feature>
<name>A0AAJ0BMN3_9PEZI</name>
<feature type="compositionally biased region" description="Low complexity" evidence="1">
    <location>
        <begin position="53"/>
        <end position="68"/>
    </location>
</feature>
<feature type="compositionally biased region" description="Polar residues" evidence="1">
    <location>
        <begin position="942"/>
        <end position="960"/>
    </location>
</feature>
<feature type="compositionally biased region" description="Low complexity" evidence="1">
    <location>
        <begin position="246"/>
        <end position="256"/>
    </location>
</feature>
<dbReference type="Proteomes" id="UP001239445">
    <property type="component" value="Unassembled WGS sequence"/>
</dbReference>
<feature type="compositionally biased region" description="Basic and acidic residues" evidence="1">
    <location>
        <begin position="663"/>
        <end position="673"/>
    </location>
</feature>
<keyword evidence="3" id="KW-1185">Reference proteome</keyword>
<feature type="region of interest" description="Disordered" evidence="1">
    <location>
        <begin position="96"/>
        <end position="168"/>
    </location>
</feature>
<evidence type="ECO:0008006" key="4">
    <source>
        <dbReference type="Google" id="ProtNLM"/>
    </source>
</evidence>
<dbReference type="InterPro" id="IPR029071">
    <property type="entry name" value="Ubiquitin-like_domsf"/>
</dbReference>
<gene>
    <name evidence="2" type="ORF">QBC47DRAFT_368186</name>
</gene>
<feature type="compositionally biased region" description="Basic and acidic residues" evidence="1">
    <location>
        <begin position="142"/>
        <end position="153"/>
    </location>
</feature>
<accession>A0AAJ0BMN3</accession>
<feature type="compositionally biased region" description="Pro residues" evidence="1">
    <location>
        <begin position="1"/>
        <end position="10"/>
    </location>
</feature>
<dbReference type="SUPFAM" id="SSF54236">
    <property type="entry name" value="Ubiquitin-like"/>
    <property type="match status" value="1"/>
</dbReference>
<feature type="region of interest" description="Disordered" evidence="1">
    <location>
        <begin position="222"/>
        <end position="262"/>
    </location>
</feature>
<dbReference type="PANTHER" id="PTHR38700">
    <property type="entry name" value="YALI0E22418P"/>
    <property type="match status" value="1"/>
</dbReference>
<feature type="compositionally biased region" description="Polar residues" evidence="1">
    <location>
        <begin position="782"/>
        <end position="791"/>
    </location>
</feature>
<dbReference type="AlphaFoldDB" id="A0AAJ0BMN3"/>
<reference evidence="2" key="1">
    <citation type="submission" date="2023-06" db="EMBL/GenBank/DDBJ databases">
        <title>Genome-scale phylogeny and comparative genomics of the fungal order Sordariales.</title>
        <authorList>
            <consortium name="Lawrence Berkeley National Laboratory"/>
            <person name="Hensen N."/>
            <person name="Bonometti L."/>
            <person name="Westerberg I."/>
            <person name="Brannstrom I.O."/>
            <person name="Guillou S."/>
            <person name="Cros-Aarteil S."/>
            <person name="Calhoun S."/>
            <person name="Haridas S."/>
            <person name="Kuo A."/>
            <person name="Mondo S."/>
            <person name="Pangilinan J."/>
            <person name="Riley R."/>
            <person name="Labutti K."/>
            <person name="Andreopoulos B."/>
            <person name="Lipzen A."/>
            <person name="Chen C."/>
            <person name="Yanf M."/>
            <person name="Daum C."/>
            <person name="Ng V."/>
            <person name="Clum A."/>
            <person name="Steindorff A."/>
            <person name="Ohm R."/>
            <person name="Martin F."/>
            <person name="Silar P."/>
            <person name="Natvig D."/>
            <person name="Lalanne C."/>
            <person name="Gautier V."/>
            <person name="Ament-Velasquez S.L."/>
            <person name="Kruys A."/>
            <person name="Hutchinson M.I."/>
            <person name="Powell A.J."/>
            <person name="Barry K."/>
            <person name="Miller A.N."/>
            <person name="Grigoriev I.V."/>
            <person name="Debuchy R."/>
            <person name="Gladieux P."/>
            <person name="Thoren M.H."/>
            <person name="Johannesson H."/>
        </authorList>
    </citation>
    <scope>NUCLEOTIDE SEQUENCE</scope>
    <source>
        <strain evidence="2">PSN4</strain>
    </source>
</reference>
<feature type="compositionally biased region" description="Basic and acidic residues" evidence="1">
    <location>
        <begin position="222"/>
        <end position="233"/>
    </location>
</feature>
<protein>
    <recommendedName>
        <fullName evidence="4">PH domain-containing protein</fullName>
    </recommendedName>
</protein>
<feature type="compositionally biased region" description="Low complexity" evidence="1">
    <location>
        <begin position="727"/>
        <end position="741"/>
    </location>
</feature>
<feature type="compositionally biased region" description="Basic and acidic residues" evidence="1">
    <location>
        <begin position="692"/>
        <end position="705"/>
    </location>
</feature>
<dbReference type="PANTHER" id="PTHR38700:SF1">
    <property type="entry name" value="PH DOMAIN-CONTAINING PROTEIN"/>
    <property type="match status" value="1"/>
</dbReference>
<feature type="region of interest" description="Disordered" evidence="1">
    <location>
        <begin position="634"/>
        <end position="840"/>
    </location>
</feature>
<sequence>MTCRARPPPTVKIADPGQKPDLSMASAMSSRGAPGALTRVPRCDARSELEATSSVPASSSHGPVVPSSHDQPKYSNAAWSVGAPLQLKKTRIRGPLAVGAGGSSHKSILPPLPLAQRHPNSSNARPPPRSTVPGDSGSGFSDLKKSCAGHSRDQEDDGNNGGQAEGFNHSWTLHDAISAQSGRATDDADQLGDDENEQDQAARWAAEVARLEAETDRILADQRARDKARRRELQLQLSAPLPPLPTSSCSLNSPSKPRSPVLGKISFLTKARRIRSAGSSLSSSLSPSSSTATSVSLDPLDSEEKPAMSRTFIEIGGRGQTDAPRGASNGTERRVTVKFRGSTLDLVVGVETTAIDILTACAEQAAQSLDLATSVVVESYTGLGIERRLRRYERIRDVLNSWDHANQNTLVVLTDVINAEPDLHLSNVPKTDKPREGFILPMYHSHRPGKWNKRYITLLEGGQLSLSKKAEPGPSDKDTVSLCHLSDFDIYTPTETQKRKHLKPPKKNCYAIKSQQKQAVFLNTENYIHYFCTEDAKVAEEFYRRVHFWRSWYMVNKVLQLQIKPKPAATAVRNAEKAPQILPDKPVSPKKSFNHVKVNGHKVKVSVDESPYTIGAFKPLMDLERFDKPLDEFGKDWIPDTQKPSRVVPPSPPPAAASAKLRSGGERRREPVMKSEGNSGAFSERGLLGAAYEERKQAQREESRHHQTTGTATSGAFVTGPNLLNGRRVSSNSSSSSSEPRPSLRSDRRRSPDMADAPSWFPSAVEHTAKVRTSPPAPSVPRPSTSSASQAHHTKPHYRPPQEPVPRRPQQEQIPHRPRTAAAPPQPLVNLTPTFAEPPQWSRSGCGHGFHVPNAGKPLVDFATGPANHNMMRGYEPPPSTLIRRGQSVRVPDGTSRPRAPTIASAGSGGSGNSGSRAAGKGYEQNYPLVSRIPDDGRRTRTNTMVAGSGSTRSPPQTLMDSSRMGRGRVGGDGRDTSGRSGTLL</sequence>
<evidence type="ECO:0000256" key="1">
    <source>
        <dbReference type="SAM" id="MobiDB-lite"/>
    </source>
</evidence>
<feature type="region of interest" description="Disordered" evidence="1">
    <location>
        <begin position="1"/>
        <end position="75"/>
    </location>
</feature>
<feature type="compositionally biased region" description="Basic and acidic residues" evidence="1">
    <location>
        <begin position="742"/>
        <end position="753"/>
    </location>
</feature>
<feature type="compositionally biased region" description="Acidic residues" evidence="1">
    <location>
        <begin position="187"/>
        <end position="198"/>
    </location>
</feature>